<protein>
    <submittedName>
        <fullName evidence="5">AldH aldehyde dehydrogenase (NAD(P)+)</fullName>
    </submittedName>
</protein>
<sequence>MTTKGDTMSRYAVTNPATGQVEESFETFTDEQVAAAVDAADDAYRTWGRTTTIEQRAALMRKAVAAYRDQQQELATIINHEMGKLMDEALVEVEFSAEILEYYADHAAEFLADEPIDRAAAGTAFIRHLPIGPLVGVMPWNYPYYQVARFAGPNLMLGNTIMLKHASLCPKSSAAMERIFLEAGFPKGAFVNVYATNEQIAKVIADPRVRGVSLTGSERAGKAIAQEAGAALKKVVCELGGNDAFIVMSADDLDAAVEAGANARYENSGQICNGAKRFIIIDSLYDEFLKRFIKVSKERKLAPLCSASAADGLAAQVQAAIDDGAKVVLGGTEHDGAFYPATILTDIPEGSAARHTEFFGPVAQFYRVSSEDEAIAVANDSPYGLGSYVFTTDSEQGLRFADRLESGMTYINESGADSAELPFGGVKNSGFGREMGPLGIREFANYKLVTEAAH</sequence>
<dbReference type="Pfam" id="PF00171">
    <property type="entry name" value="Aldedh"/>
    <property type="match status" value="1"/>
</dbReference>
<proteinExistence type="inferred from homology"/>
<gene>
    <name evidence="5" type="ORF">CQR47_1093</name>
</gene>
<name>A0A2N3QJX1_9BIFI</name>
<evidence type="ECO:0000256" key="2">
    <source>
        <dbReference type="ARBA" id="ARBA00022857"/>
    </source>
</evidence>
<evidence type="ECO:0000256" key="1">
    <source>
        <dbReference type="ARBA" id="ARBA00009986"/>
    </source>
</evidence>
<keyword evidence="2" id="KW-0521">NADP</keyword>
<dbReference type="InterPro" id="IPR015590">
    <property type="entry name" value="Aldehyde_DH_dom"/>
</dbReference>
<dbReference type="PROSITE" id="PS00070">
    <property type="entry name" value="ALDEHYDE_DEHYDR_CYS"/>
    <property type="match status" value="1"/>
</dbReference>
<comment type="caution">
    <text evidence="5">The sequence shown here is derived from an EMBL/GenBank/DDBJ whole genome shotgun (WGS) entry which is preliminary data.</text>
</comment>
<evidence type="ECO:0000256" key="3">
    <source>
        <dbReference type="ARBA" id="ARBA00023002"/>
    </source>
</evidence>
<dbReference type="Gene3D" id="3.40.309.10">
    <property type="entry name" value="Aldehyde Dehydrogenase, Chain A, domain 2"/>
    <property type="match status" value="1"/>
</dbReference>
<dbReference type="InterPro" id="IPR016160">
    <property type="entry name" value="Ald_DH_CS_CYS"/>
</dbReference>
<dbReference type="GO" id="GO:0004030">
    <property type="term" value="F:aldehyde dehydrogenase [NAD(P)+] activity"/>
    <property type="evidence" value="ECO:0007669"/>
    <property type="project" value="InterPro"/>
</dbReference>
<dbReference type="FunFam" id="3.40.605.10:FF:000012">
    <property type="entry name" value="NAD-dependent succinate-semialdehyde dehydrogenase"/>
    <property type="match status" value="1"/>
</dbReference>
<dbReference type="EMBL" id="PCGY01000013">
    <property type="protein sequence ID" value="PKU91756.1"/>
    <property type="molecule type" value="Genomic_DNA"/>
</dbReference>
<dbReference type="SUPFAM" id="SSF53720">
    <property type="entry name" value="ALDH-like"/>
    <property type="match status" value="1"/>
</dbReference>
<dbReference type="CDD" id="cd07100">
    <property type="entry name" value="ALDH_SSADH1_GabD1"/>
    <property type="match status" value="1"/>
</dbReference>
<evidence type="ECO:0000313" key="6">
    <source>
        <dbReference type="Proteomes" id="UP000233727"/>
    </source>
</evidence>
<dbReference type="Proteomes" id="UP000233727">
    <property type="component" value="Unassembled WGS sequence"/>
</dbReference>
<reference evidence="5 6" key="1">
    <citation type="submission" date="2017-10" db="EMBL/GenBank/DDBJ databases">
        <title>Bifidobacterium genomics.</title>
        <authorList>
            <person name="Lugli G.A."/>
            <person name="Milani C."/>
            <person name="Mancabelli L."/>
        </authorList>
    </citation>
    <scope>NUCLEOTIDE SEQUENCE [LARGE SCALE GENOMIC DNA]</scope>
    <source>
        <strain evidence="5 6">1542B</strain>
    </source>
</reference>
<feature type="domain" description="Aldehyde dehydrogenase" evidence="4">
    <location>
        <begin position="6"/>
        <end position="449"/>
    </location>
</feature>
<dbReference type="InterPro" id="IPR044148">
    <property type="entry name" value="ALDH_GabD1-like"/>
</dbReference>
<dbReference type="AlphaFoldDB" id="A0A2N3QJX1"/>
<dbReference type="InterPro" id="IPR016161">
    <property type="entry name" value="Ald_DH/histidinol_DH"/>
</dbReference>
<comment type="similarity">
    <text evidence="1">Belongs to the aldehyde dehydrogenase family.</text>
</comment>
<accession>A0A2N3QJX1</accession>
<dbReference type="GO" id="GO:0004777">
    <property type="term" value="F:succinate-semialdehyde dehydrogenase (NAD+) activity"/>
    <property type="evidence" value="ECO:0007669"/>
    <property type="project" value="TreeGrafter"/>
</dbReference>
<dbReference type="InterPro" id="IPR047110">
    <property type="entry name" value="GABD/Sad-like"/>
</dbReference>
<dbReference type="Gene3D" id="3.40.605.10">
    <property type="entry name" value="Aldehyde Dehydrogenase, Chain A, domain 1"/>
    <property type="match status" value="1"/>
</dbReference>
<dbReference type="PANTHER" id="PTHR43217:SF2">
    <property type="entry name" value="SUCCINATE-SEMIALDEHYDE DEHYDROGENASE [NADP(+)]"/>
    <property type="match status" value="1"/>
</dbReference>
<organism evidence="5 6">
    <name type="scientific">Bifidobacterium thermophilum</name>
    <dbReference type="NCBI Taxonomy" id="33905"/>
    <lineage>
        <taxon>Bacteria</taxon>
        <taxon>Bacillati</taxon>
        <taxon>Actinomycetota</taxon>
        <taxon>Actinomycetes</taxon>
        <taxon>Bifidobacteriales</taxon>
        <taxon>Bifidobacteriaceae</taxon>
        <taxon>Bifidobacterium</taxon>
    </lineage>
</organism>
<keyword evidence="3" id="KW-0560">Oxidoreductase</keyword>
<dbReference type="PANTHER" id="PTHR43217">
    <property type="entry name" value="SUCCINATE SEMIALDEHYDE DEHYDROGENASE [NAD(P)+] SAD"/>
    <property type="match status" value="1"/>
</dbReference>
<evidence type="ECO:0000313" key="5">
    <source>
        <dbReference type="EMBL" id="PKU91756.1"/>
    </source>
</evidence>
<dbReference type="STRING" id="33905.BTHE_0183"/>
<evidence type="ECO:0000259" key="4">
    <source>
        <dbReference type="Pfam" id="PF00171"/>
    </source>
</evidence>
<dbReference type="InterPro" id="IPR016162">
    <property type="entry name" value="Ald_DH_N"/>
</dbReference>
<dbReference type="InterPro" id="IPR016163">
    <property type="entry name" value="Ald_DH_C"/>
</dbReference>